<protein>
    <submittedName>
        <fullName evidence="2">Uncharacterized protein</fullName>
    </submittedName>
</protein>
<keyword evidence="1" id="KW-0732">Signal</keyword>
<dbReference type="HOGENOM" id="CLU_2759670_0_0_1"/>
<evidence type="ECO:0000256" key="1">
    <source>
        <dbReference type="SAM" id="SignalP"/>
    </source>
</evidence>
<dbReference type="AlphaFoldDB" id="A0A0C3Q204"/>
<feature type="chain" id="PRO_5002177257" evidence="1">
    <location>
        <begin position="19"/>
        <end position="70"/>
    </location>
</feature>
<organism evidence="2 3">
    <name type="scientific">Tulasnella calospora MUT 4182</name>
    <dbReference type="NCBI Taxonomy" id="1051891"/>
    <lineage>
        <taxon>Eukaryota</taxon>
        <taxon>Fungi</taxon>
        <taxon>Dikarya</taxon>
        <taxon>Basidiomycota</taxon>
        <taxon>Agaricomycotina</taxon>
        <taxon>Agaricomycetes</taxon>
        <taxon>Cantharellales</taxon>
        <taxon>Tulasnellaceae</taxon>
        <taxon>Tulasnella</taxon>
    </lineage>
</organism>
<accession>A0A0C3Q204</accession>
<sequence>MKFTLALVLAAIGSFASAAAVQNASVFSLARRQTSGSCSSSCNELNDIVDVSPGSPVPSIIQQCPEVIQR</sequence>
<name>A0A0C3Q204_9AGAM</name>
<keyword evidence="3" id="KW-1185">Reference proteome</keyword>
<dbReference type="EMBL" id="KN823112">
    <property type="protein sequence ID" value="KIO22355.1"/>
    <property type="molecule type" value="Genomic_DNA"/>
</dbReference>
<evidence type="ECO:0000313" key="2">
    <source>
        <dbReference type="EMBL" id="KIO22355.1"/>
    </source>
</evidence>
<evidence type="ECO:0000313" key="3">
    <source>
        <dbReference type="Proteomes" id="UP000054248"/>
    </source>
</evidence>
<feature type="signal peptide" evidence="1">
    <location>
        <begin position="1"/>
        <end position="18"/>
    </location>
</feature>
<dbReference type="Proteomes" id="UP000054248">
    <property type="component" value="Unassembled WGS sequence"/>
</dbReference>
<proteinExistence type="predicted"/>
<gene>
    <name evidence="2" type="ORF">M407DRAFT_28150</name>
</gene>
<reference evidence="2 3" key="1">
    <citation type="submission" date="2014-04" db="EMBL/GenBank/DDBJ databases">
        <authorList>
            <consortium name="DOE Joint Genome Institute"/>
            <person name="Kuo A."/>
            <person name="Girlanda M."/>
            <person name="Perotto S."/>
            <person name="Kohler A."/>
            <person name="Nagy L.G."/>
            <person name="Floudas D."/>
            <person name="Copeland A."/>
            <person name="Barry K.W."/>
            <person name="Cichocki N."/>
            <person name="Veneault-Fourrey C."/>
            <person name="LaButti K."/>
            <person name="Lindquist E.A."/>
            <person name="Lipzen A."/>
            <person name="Lundell T."/>
            <person name="Morin E."/>
            <person name="Murat C."/>
            <person name="Sun H."/>
            <person name="Tunlid A."/>
            <person name="Henrissat B."/>
            <person name="Grigoriev I.V."/>
            <person name="Hibbett D.S."/>
            <person name="Martin F."/>
            <person name="Nordberg H.P."/>
            <person name="Cantor M.N."/>
            <person name="Hua S.X."/>
        </authorList>
    </citation>
    <scope>NUCLEOTIDE SEQUENCE [LARGE SCALE GENOMIC DNA]</scope>
    <source>
        <strain evidence="2 3">MUT 4182</strain>
    </source>
</reference>
<reference evidence="3" key="2">
    <citation type="submission" date="2015-01" db="EMBL/GenBank/DDBJ databases">
        <title>Evolutionary Origins and Diversification of the Mycorrhizal Mutualists.</title>
        <authorList>
            <consortium name="DOE Joint Genome Institute"/>
            <consortium name="Mycorrhizal Genomics Consortium"/>
            <person name="Kohler A."/>
            <person name="Kuo A."/>
            <person name="Nagy L.G."/>
            <person name="Floudas D."/>
            <person name="Copeland A."/>
            <person name="Barry K.W."/>
            <person name="Cichocki N."/>
            <person name="Veneault-Fourrey C."/>
            <person name="LaButti K."/>
            <person name="Lindquist E.A."/>
            <person name="Lipzen A."/>
            <person name="Lundell T."/>
            <person name="Morin E."/>
            <person name="Murat C."/>
            <person name="Riley R."/>
            <person name="Ohm R."/>
            <person name="Sun H."/>
            <person name="Tunlid A."/>
            <person name="Henrissat B."/>
            <person name="Grigoriev I.V."/>
            <person name="Hibbett D.S."/>
            <person name="Martin F."/>
        </authorList>
    </citation>
    <scope>NUCLEOTIDE SEQUENCE [LARGE SCALE GENOMIC DNA]</scope>
    <source>
        <strain evidence="3">MUT 4182</strain>
    </source>
</reference>